<organism evidence="1">
    <name type="scientific">Schistosoma haematobium</name>
    <name type="common">Blood fluke</name>
    <dbReference type="NCBI Taxonomy" id="6185"/>
    <lineage>
        <taxon>Eukaryota</taxon>
        <taxon>Metazoa</taxon>
        <taxon>Spiralia</taxon>
        <taxon>Lophotrochozoa</taxon>
        <taxon>Platyhelminthes</taxon>
        <taxon>Trematoda</taxon>
        <taxon>Digenea</taxon>
        <taxon>Strigeidida</taxon>
        <taxon>Schistosomatoidea</taxon>
        <taxon>Schistosomatidae</taxon>
        <taxon>Schistosoma</taxon>
    </lineage>
</organism>
<dbReference type="AlphaFoldDB" id="A0A094ZUJ7"/>
<protein>
    <submittedName>
        <fullName evidence="1">Uncharacterized protein</fullName>
    </submittedName>
</protein>
<sequence length="22" mass="2522">MNEGILVVMMMMMMIISEMEAS</sequence>
<evidence type="ECO:0000313" key="1">
    <source>
        <dbReference type="EMBL" id="KGB36784.1"/>
    </source>
</evidence>
<gene>
    <name evidence="1" type="ORF">MS3_05096</name>
</gene>
<name>A0A094ZUJ7_SCHHA</name>
<accession>A0A094ZUJ7</accession>
<reference evidence="1" key="1">
    <citation type="journal article" date="2012" name="Nat. Genet.">
        <title>Whole-genome sequence of Schistosoma haematobium.</title>
        <authorList>
            <person name="Young N.D."/>
            <person name="Jex A.R."/>
            <person name="Li B."/>
            <person name="Liu S."/>
            <person name="Yang L."/>
            <person name="Xiong Z."/>
            <person name="Li Y."/>
            <person name="Cantacessi C."/>
            <person name="Hall R.S."/>
            <person name="Xu X."/>
            <person name="Chen F."/>
            <person name="Wu X."/>
            <person name="Zerlotini A."/>
            <person name="Oliveira G."/>
            <person name="Hofmann A."/>
            <person name="Zhang G."/>
            <person name="Fang X."/>
            <person name="Kang Y."/>
            <person name="Campbell B.E."/>
            <person name="Loukas A."/>
            <person name="Ranganathan S."/>
            <person name="Rollinson D."/>
            <person name="Rinaldi G."/>
            <person name="Brindley P.J."/>
            <person name="Yang H."/>
            <person name="Wang J."/>
            <person name="Wang J."/>
            <person name="Gasser R.B."/>
        </authorList>
    </citation>
    <scope>NUCLEOTIDE SEQUENCE [LARGE SCALE GENOMIC DNA]</scope>
</reference>
<dbReference type="EMBL" id="KL250811">
    <property type="protein sequence ID" value="KGB36784.1"/>
    <property type="molecule type" value="Genomic_DNA"/>
</dbReference>
<proteinExistence type="predicted"/>